<dbReference type="PROSITE" id="PS01124">
    <property type="entry name" value="HTH_ARAC_FAMILY_2"/>
    <property type="match status" value="1"/>
</dbReference>
<dbReference type="EMBL" id="JBAPLU010000004">
    <property type="protein sequence ID" value="MEI4271191.1"/>
    <property type="molecule type" value="Genomic_DNA"/>
</dbReference>
<dbReference type="RefSeq" id="WP_336403332.1">
    <property type="nucleotide sequence ID" value="NZ_JBAPLU010000004.1"/>
</dbReference>
<dbReference type="InterPro" id="IPR018060">
    <property type="entry name" value="HTH_AraC"/>
</dbReference>
<evidence type="ECO:0000256" key="3">
    <source>
        <dbReference type="ARBA" id="ARBA00023163"/>
    </source>
</evidence>
<gene>
    <name evidence="5" type="ORF">TEK04_05610</name>
</gene>
<evidence type="ECO:0000313" key="5">
    <source>
        <dbReference type="EMBL" id="MEI4271191.1"/>
    </source>
</evidence>
<comment type="caution">
    <text evidence="5">The sequence shown here is derived from an EMBL/GenBank/DDBJ whole genome shotgun (WGS) entry which is preliminary data.</text>
</comment>
<proteinExistence type="predicted"/>
<organism evidence="5 6">
    <name type="scientific">Klenkia sesuvii</name>
    <dbReference type="NCBI Taxonomy" id="3103137"/>
    <lineage>
        <taxon>Bacteria</taxon>
        <taxon>Bacillati</taxon>
        <taxon>Actinomycetota</taxon>
        <taxon>Actinomycetes</taxon>
        <taxon>Geodermatophilales</taxon>
        <taxon>Geodermatophilaceae</taxon>
        <taxon>Klenkia</taxon>
    </lineage>
</organism>
<dbReference type="Pfam" id="PF12833">
    <property type="entry name" value="HTH_18"/>
    <property type="match status" value="1"/>
</dbReference>
<dbReference type="SUPFAM" id="SSF46689">
    <property type="entry name" value="Homeodomain-like"/>
    <property type="match status" value="1"/>
</dbReference>
<accession>A0ABU8DQS9</accession>
<evidence type="ECO:0000256" key="1">
    <source>
        <dbReference type="ARBA" id="ARBA00023015"/>
    </source>
</evidence>
<evidence type="ECO:0000313" key="6">
    <source>
        <dbReference type="Proteomes" id="UP001361570"/>
    </source>
</evidence>
<reference evidence="5 6" key="1">
    <citation type="submission" date="2024-03" db="EMBL/GenBank/DDBJ databases">
        <title>Draft genome sequence of Klenkia sp. LSe6-5.</title>
        <authorList>
            <person name="Duangmal K."/>
            <person name="Chantavorakit T."/>
        </authorList>
    </citation>
    <scope>NUCLEOTIDE SEQUENCE [LARGE SCALE GENOMIC DNA]</scope>
    <source>
        <strain evidence="5 6">LSe6-5</strain>
    </source>
</reference>
<dbReference type="Proteomes" id="UP001361570">
    <property type="component" value="Unassembled WGS sequence"/>
</dbReference>
<dbReference type="Gene3D" id="1.10.10.60">
    <property type="entry name" value="Homeodomain-like"/>
    <property type="match status" value="1"/>
</dbReference>
<keyword evidence="2" id="KW-0238">DNA-binding</keyword>
<dbReference type="InterPro" id="IPR035418">
    <property type="entry name" value="AraC-bd_2"/>
</dbReference>
<sequence>MPVQHPEPPPSDDGEAALDSFQTAVSSACAPVRIRPVPGRGFQGRLRSTRADGLLVAELATGANSVSRVGRLLSSSDPEFVKLTWPRRGVSRLAQDGRSCEVQPGTLVVYETTRPYELETISPSWEAVVVAVPRERLGPQMRQISQRTAMPVAATSGPARALALMVDELARCDDAGLGDTPAACHLGDALVSMMLAVYAGLPQVAGSGRIDLADRVRAHALAHLGDPGLSVESTAAALGVSVRQVHKMCAQEGFSAAAWIRRRRLERIRRDLLDPAMAGRTTPAIAARWGILDTTHLARQFRAAFGDSPAELRRQQSRAA</sequence>
<dbReference type="InterPro" id="IPR050204">
    <property type="entry name" value="AraC_XylS_family_regulators"/>
</dbReference>
<name>A0ABU8DQS9_9ACTN</name>
<dbReference type="Pfam" id="PF14525">
    <property type="entry name" value="AraC_binding_2"/>
    <property type="match status" value="1"/>
</dbReference>
<evidence type="ECO:0000259" key="4">
    <source>
        <dbReference type="PROSITE" id="PS01124"/>
    </source>
</evidence>
<dbReference type="PANTHER" id="PTHR46796">
    <property type="entry name" value="HTH-TYPE TRANSCRIPTIONAL ACTIVATOR RHAS-RELATED"/>
    <property type="match status" value="1"/>
</dbReference>
<dbReference type="PANTHER" id="PTHR46796:SF6">
    <property type="entry name" value="ARAC SUBFAMILY"/>
    <property type="match status" value="1"/>
</dbReference>
<dbReference type="InterPro" id="IPR009057">
    <property type="entry name" value="Homeodomain-like_sf"/>
</dbReference>
<protein>
    <submittedName>
        <fullName evidence="5">Helix-turn-helix domain-containing protein</fullName>
    </submittedName>
</protein>
<feature type="domain" description="HTH araC/xylS-type" evidence="4">
    <location>
        <begin position="214"/>
        <end position="315"/>
    </location>
</feature>
<evidence type="ECO:0000256" key="2">
    <source>
        <dbReference type="ARBA" id="ARBA00023125"/>
    </source>
</evidence>
<dbReference type="SMART" id="SM00342">
    <property type="entry name" value="HTH_ARAC"/>
    <property type="match status" value="1"/>
</dbReference>
<keyword evidence="1" id="KW-0805">Transcription regulation</keyword>
<keyword evidence="6" id="KW-1185">Reference proteome</keyword>
<keyword evidence="3" id="KW-0804">Transcription</keyword>